<dbReference type="EMBL" id="CP024785">
    <property type="protein sequence ID" value="AUB38545.1"/>
    <property type="molecule type" value="Genomic_DNA"/>
</dbReference>
<organism evidence="1 2">
    <name type="scientific">Nostoc flagelliforme CCNUN1</name>
    <dbReference type="NCBI Taxonomy" id="2038116"/>
    <lineage>
        <taxon>Bacteria</taxon>
        <taxon>Bacillati</taxon>
        <taxon>Cyanobacteriota</taxon>
        <taxon>Cyanophyceae</taxon>
        <taxon>Nostocales</taxon>
        <taxon>Nostocaceae</taxon>
        <taxon>Nostoc</taxon>
    </lineage>
</organism>
<protein>
    <submittedName>
        <fullName evidence="1">Uncharacterized protein</fullName>
    </submittedName>
</protein>
<dbReference type="KEGG" id="nfl:COO91_04515"/>
<keyword evidence="2" id="KW-1185">Reference proteome</keyword>
<name>A0A2K8SUT3_9NOSO</name>
<sequence length="54" mass="5947">MELIFSKVALEWGEEKFSGAALNLAGSLPWCSGGESKDIRVQILGFYPRKTEAD</sequence>
<proteinExistence type="predicted"/>
<gene>
    <name evidence="1" type="ORF">COO91_04515</name>
</gene>
<accession>A0A2K8SUT3</accession>
<dbReference type="Proteomes" id="UP000232003">
    <property type="component" value="Chromosome"/>
</dbReference>
<reference evidence="1 2" key="1">
    <citation type="submission" date="2017-11" db="EMBL/GenBank/DDBJ databases">
        <title>Complete genome of a free-living desiccation-tolerant cyanobacterium and its photosynthetic adaptation to extreme terrestrial habitat.</title>
        <authorList>
            <person name="Shang J."/>
        </authorList>
    </citation>
    <scope>NUCLEOTIDE SEQUENCE [LARGE SCALE GENOMIC DNA]</scope>
    <source>
        <strain evidence="1 2">CCNUN1</strain>
    </source>
</reference>
<evidence type="ECO:0000313" key="1">
    <source>
        <dbReference type="EMBL" id="AUB38545.1"/>
    </source>
</evidence>
<dbReference type="AlphaFoldDB" id="A0A2K8SUT3"/>
<evidence type="ECO:0000313" key="2">
    <source>
        <dbReference type="Proteomes" id="UP000232003"/>
    </source>
</evidence>